<dbReference type="EMBL" id="JAAQOM010000030">
    <property type="protein sequence ID" value="NIA57889.1"/>
    <property type="molecule type" value="Genomic_DNA"/>
</dbReference>
<feature type="chain" id="PRO_5047189807" evidence="2">
    <location>
        <begin position="23"/>
        <end position="221"/>
    </location>
</feature>
<evidence type="ECO:0000313" key="3">
    <source>
        <dbReference type="EMBL" id="NIA57889.1"/>
    </source>
</evidence>
<feature type="region of interest" description="Disordered" evidence="1">
    <location>
        <begin position="120"/>
        <end position="221"/>
    </location>
</feature>
<feature type="compositionally biased region" description="Pro residues" evidence="1">
    <location>
        <begin position="127"/>
        <end position="142"/>
    </location>
</feature>
<sequence length="221" mass="24255">MRAGAALLAAALLAACAGPDVAPREVPPPPVTSVAQADQQLAAVARERAAIEARFAERERVCYDKFFVNNCLDEAKERRRNGLAAQRAIEVQAERFKRQAVVEERDRNLAEADRRFKEQEAKLATEPPKPAPEPAPAPPPRKPTVADRKAQRDARLRAEQQQEAADAGKRAQNVRDYEARKAESAERQRKVAERKAEKAAKAAKEAKAAEDAKAAPDPAKK</sequence>
<comment type="caution">
    <text evidence="3">The sequence shown here is derived from an EMBL/GenBank/DDBJ whole genome shotgun (WGS) entry which is preliminary data.</text>
</comment>
<dbReference type="PROSITE" id="PS51257">
    <property type="entry name" value="PROKAR_LIPOPROTEIN"/>
    <property type="match status" value="1"/>
</dbReference>
<dbReference type="Proteomes" id="UP000716322">
    <property type="component" value="Unassembled WGS sequence"/>
</dbReference>
<evidence type="ECO:0000256" key="2">
    <source>
        <dbReference type="SAM" id="SignalP"/>
    </source>
</evidence>
<gene>
    <name evidence="3" type="ORF">HAV22_30110</name>
</gene>
<organism evidence="3 4">
    <name type="scientific">Telluria antibiotica</name>
    <dbReference type="NCBI Taxonomy" id="2717319"/>
    <lineage>
        <taxon>Bacteria</taxon>
        <taxon>Pseudomonadati</taxon>
        <taxon>Pseudomonadota</taxon>
        <taxon>Betaproteobacteria</taxon>
        <taxon>Burkholderiales</taxon>
        <taxon>Oxalobacteraceae</taxon>
        <taxon>Telluria group</taxon>
        <taxon>Telluria</taxon>
    </lineage>
</organism>
<keyword evidence="2" id="KW-0732">Signal</keyword>
<evidence type="ECO:0000313" key="4">
    <source>
        <dbReference type="Proteomes" id="UP000716322"/>
    </source>
</evidence>
<feature type="signal peptide" evidence="2">
    <location>
        <begin position="1"/>
        <end position="22"/>
    </location>
</feature>
<reference evidence="3 4" key="1">
    <citation type="submission" date="2020-03" db="EMBL/GenBank/DDBJ databases">
        <title>Genome sequence of strain Massilia sp. TW-1.</title>
        <authorList>
            <person name="Chaudhary D.K."/>
        </authorList>
    </citation>
    <scope>NUCLEOTIDE SEQUENCE [LARGE SCALE GENOMIC DNA]</scope>
    <source>
        <strain evidence="3 4">TW-1</strain>
    </source>
</reference>
<name>A0ABX0PKN2_9BURK</name>
<evidence type="ECO:0000256" key="1">
    <source>
        <dbReference type="SAM" id="MobiDB-lite"/>
    </source>
</evidence>
<accession>A0ABX0PKN2</accession>
<keyword evidence="4" id="KW-1185">Reference proteome</keyword>
<feature type="compositionally biased region" description="Basic and acidic residues" evidence="1">
    <location>
        <begin position="144"/>
        <end position="221"/>
    </location>
</feature>
<protein>
    <submittedName>
        <fullName evidence="3">Uncharacterized protein</fullName>
    </submittedName>
</protein>
<proteinExistence type="predicted"/>